<evidence type="ECO:0000256" key="3">
    <source>
        <dbReference type="ARBA" id="ARBA00009274"/>
    </source>
</evidence>
<protein>
    <recommendedName>
        <fullName evidence="5">Chitin synthase export chaperone</fullName>
    </recommendedName>
</protein>
<evidence type="ECO:0000256" key="6">
    <source>
        <dbReference type="ARBA" id="ARBA00022448"/>
    </source>
</evidence>
<evidence type="ECO:0000256" key="4">
    <source>
        <dbReference type="ARBA" id="ARBA00011864"/>
    </source>
</evidence>
<evidence type="ECO:0000256" key="2">
    <source>
        <dbReference type="ARBA" id="ARBA00004477"/>
    </source>
</evidence>
<dbReference type="Proteomes" id="UP000243052">
    <property type="component" value="Chromosome ii"/>
</dbReference>
<comment type="subunit">
    <text evidence="4">Interacts with CHS3.</text>
</comment>
<evidence type="ECO:0000256" key="13">
    <source>
        <dbReference type="SAM" id="Phobius"/>
    </source>
</evidence>
<dbReference type="EMBL" id="CP014242">
    <property type="protein sequence ID" value="AMD19397.1"/>
    <property type="molecule type" value="Genomic_DNA"/>
</dbReference>
<organism evidence="14 15">
    <name type="scientific">Eremothecium sinecaudum</name>
    <dbReference type="NCBI Taxonomy" id="45286"/>
    <lineage>
        <taxon>Eukaryota</taxon>
        <taxon>Fungi</taxon>
        <taxon>Dikarya</taxon>
        <taxon>Ascomycota</taxon>
        <taxon>Saccharomycotina</taxon>
        <taxon>Saccharomycetes</taxon>
        <taxon>Saccharomycetales</taxon>
        <taxon>Saccharomycetaceae</taxon>
        <taxon>Eremothecium</taxon>
    </lineage>
</organism>
<dbReference type="GO" id="GO:0071555">
    <property type="term" value="P:cell wall organization"/>
    <property type="evidence" value="ECO:0007669"/>
    <property type="project" value="UniProtKB-KW"/>
</dbReference>
<evidence type="ECO:0000313" key="14">
    <source>
        <dbReference type="EMBL" id="AMD19397.1"/>
    </source>
</evidence>
<feature type="transmembrane region" description="Helical" evidence="13">
    <location>
        <begin position="293"/>
        <end position="312"/>
    </location>
</feature>
<accession>A0A120K1H8</accession>
<comment type="function">
    <text evidence="1">Chaperone required for the export of the chitin synthase CHS3 from the endoplasmic reticulum.</text>
</comment>
<evidence type="ECO:0000256" key="11">
    <source>
        <dbReference type="ARBA" id="ARBA00023136"/>
    </source>
</evidence>
<keyword evidence="9" id="KW-0653">Protein transport</keyword>
<evidence type="ECO:0000256" key="12">
    <source>
        <dbReference type="ARBA" id="ARBA00023316"/>
    </source>
</evidence>
<proteinExistence type="inferred from homology"/>
<feature type="transmembrane region" description="Helical" evidence="13">
    <location>
        <begin position="153"/>
        <end position="179"/>
    </location>
</feature>
<keyword evidence="15" id="KW-1185">Reference proteome</keyword>
<evidence type="ECO:0000313" key="15">
    <source>
        <dbReference type="Proteomes" id="UP000243052"/>
    </source>
</evidence>
<dbReference type="STRING" id="45286.A0A120K1H8"/>
<keyword evidence="8" id="KW-0256">Endoplasmic reticulum</keyword>
<dbReference type="PANTHER" id="PTHR35329">
    <property type="entry name" value="CHITIN SYNTHASE EXPORT CHAPERONE"/>
    <property type="match status" value="1"/>
</dbReference>
<dbReference type="GO" id="GO:0006457">
    <property type="term" value="P:protein folding"/>
    <property type="evidence" value="ECO:0007669"/>
    <property type="project" value="TreeGrafter"/>
</dbReference>
<keyword evidence="6" id="KW-0813">Transport</keyword>
<dbReference type="GO" id="GO:0051082">
    <property type="term" value="F:unfolded protein binding"/>
    <property type="evidence" value="ECO:0007669"/>
    <property type="project" value="TreeGrafter"/>
</dbReference>
<evidence type="ECO:0000256" key="1">
    <source>
        <dbReference type="ARBA" id="ARBA00002732"/>
    </source>
</evidence>
<dbReference type="RefSeq" id="XP_017986393.1">
    <property type="nucleotide sequence ID" value="XM_018130904.1"/>
</dbReference>
<evidence type="ECO:0000256" key="9">
    <source>
        <dbReference type="ARBA" id="ARBA00022927"/>
    </source>
</evidence>
<evidence type="ECO:0000256" key="10">
    <source>
        <dbReference type="ARBA" id="ARBA00022989"/>
    </source>
</evidence>
<keyword evidence="7 13" id="KW-0812">Transmembrane</keyword>
<dbReference type="Pfam" id="PF12271">
    <property type="entry name" value="Chs7"/>
    <property type="match status" value="1"/>
</dbReference>
<feature type="transmembrane region" description="Helical" evidence="13">
    <location>
        <begin position="124"/>
        <end position="141"/>
    </location>
</feature>
<reference evidence="14 15" key="1">
    <citation type="submission" date="2016-01" db="EMBL/GenBank/DDBJ databases">
        <title>Genome sequence of the yeast Holleya sinecauda.</title>
        <authorList>
            <person name="Dietrich F.S."/>
        </authorList>
    </citation>
    <scope>NUCLEOTIDE SEQUENCE [LARGE SCALE GENOMIC DNA]</scope>
    <source>
        <strain evidence="14 15">ATCC 58844</strain>
    </source>
</reference>
<keyword evidence="11 13" id="KW-0472">Membrane</keyword>
<keyword evidence="10 13" id="KW-1133">Transmembrane helix</keyword>
<feature type="transmembrane region" description="Helical" evidence="13">
    <location>
        <begin position="228"/>
        <end position="247"/>
    </location>
</feature>
<feature type="transmembrane region" description="Helical" evidence="13">
    <location>
        <begin position="191"/>
        <end position="216"/>
    </location>
</feature>
<dbReference type="GO" id="GO:0005789">
    <property type="term" value="C:endoplasmic reticulum membrane"/>
    <property type="evidence" value="ECO:0007669"/>
    <property type="project" value="UniProtKB-SubCell"/>
</dbReference>
<evidence type="ECO:0000256" key="5">
    <source>
        <dbReference type="ARBA" id="ARBA00018354"/>
    </source>
</evidence>
<comment type="similarity">
    <text evidence="3">Belongs to the CHS7 family.</text>
</comment>
<feature type="transmembrane region" description="Helical" evidence="13">
    <location>
        <begin position="259"/>
        <end position="281"/>
    </location>
</feature>
<dbReference type="InterPro" id="IPR022057">
    <property type="entry name" value="Chs7"/>
</dbReference>
<gene>
    <name evidence="14" type="ORF">AW171_hschr21226</name>
</gene>
<feature type="transmembrane region" description="Helical" evidence="13">
    <location>
        <begin position="88"/>
        <end position="112"/>
    </location>
</feature>
<evidence type="ECO:0000256" key="7">
    <source>
        <dbReference type="ARBA" id="ARBA00022692"/>
    </source>
</evidence>
<name>A0A120K1H8_9SACH</name>
<dbReference type="GeneID" id="28721691"/>
<dbReference type="GO" id="GO:0015031">
    <property type="term" value="P:protein transport"/>
    <property type="evidence" value="ECO:0007669"/>
    <property type="project" value="UniProtKB-KW"/>
</dbReference>
<dbReference type="OrthoDB" id="2189463at2759"/>
<comment type="subcellular location">
    <subcellularLocation>
        <location evidence="2">Endoplasmic reticulum membrane</location>
        <topology evidence="2">Multi-pass membrane protein</topology>
    </subcellularLocation>
</comment>
<keyword evidence="12" id="KW-0961">Cell wall biogenesis/degradation</keyword>
<dbReference type="AlphaFoldDB" id="A0A120K1H8"/>
<evidence type="ECO:0000256" key="8">
    <source>
        <dbReference type="ARBA" id="ARBA00022824"/>
    </source>
</evidence>
<dbReference type="PANTHER" id="PTHR35329:SF2">
    <property type="entry name" value="CHITIN SYNTHASE EXPORT CHAPERONE"/>
    <property type="match status" value="1"/>
</dbReference>
<sequence>MFQFSEISKYLKESQISKLSTFSKESLLSIGNFGGICSKTPLPLCFVVNSAPARKNLSIESSHYERTHVNIGVVPKCYSRTVDIANTAIFQIGNAFVNILALFVILIISYNIRFKYTAIGRSEYGHFFQLCFLLICMTLVVDCGVSPPGSDAYPYLVAIQIGLVGACTWALSVMAFLGFRLWEDGTLKSMLIMRGVSLAGFTMGFVVSIVTFWSWMQNHQDMATNTTALFVVIYGLNGLSLVLYIVCQLVVSIFMLGNLWMAGSIVLGTIFMCTGQVLMYTISTEICEGVKHYLDGLFIGSLFNVFTLMMLYKSWDISTDDDLEFSVSVSSDGDVMYNADINI</sequence>